<dbReference type="PANTHER" id="PTHR42951">
    <property type="entry name" value="METALLO-BETA-LACTAMASE DOMAIN-CONTAINING"/>
    <property type="match status" value="1"/>
</dbReference>
<dbReference type="Pfam" id="PF00753">
    <property type="entry name" value="Lactamase_B"/>
    <property type="match status" value="1"/>
</dbReference>
<proteinExistence type="predicted"/>
<dbReference type="InterPro" id="IPR036866">
    <property type="entry name" value="RibonucZ/Hydroxyglut_hydro"/>
</dbReference>
<evidence type="ECO:0000313" key="2">
    <source>
        <dbReference type="EMBL" id="TDW84293.1"/>
    </source>
</evidence>
<organism evidence="2 3">
    <name type="scientific">Kribbella pratensis</name>
    <dbReference type="NCBI Taxonomy" id="2512112"/>
    <lineage>
        <taxon>Bacteria</taxon>
        <taxon>Bacillati</taxon>
        <taxon>Actinomycetota</taxon>
        <taxon>Actinomycetes</taxon>
        <taxon>Propionibacteriales</taxon>
        <taxon>Kribbellaceae</taxon>
        <taxon>Kribbella</taxon>
    </lineage>
</organism>
<protein>
    <submittedName>
        <fullName evidence="2">Glyoxylase-like metal-dependent hydrolase (Beta-lactamase superfamily II)</fullName>
    </submittedName>
</protein>
<evidence type="ECO:0000313" key="3">
    <source>
        <dbReference type="Proteomes" id="UP000295060"/>
    </source>
</evidence>
<dbReference type="PANTHER" id="PTHR42951:SF4">
    <property type="entry name" value="ACYL-COENZYME A THIOESTERASE MBLAC2"/>
    <property type="match status" value="1"/>
</dbReference>
<accession>A0ABY2F802</accession>
<evidence type="ECO:0000259" key="1">
    <source>
        <dbReference type="SMART" id="SM00849"/>
    </source>
</evidence>
<dbReference type="Gene3D" id="3.60.15.10">
    <property type="entry name" value="Ribonuclease Z/Hydroxyacylglutathione hydrolase-like"/>
    <property type="match status" value="1"/>
</dbReference>
<comment type="caution">
    <text evidence="2">The sequence shown here is derived from an EMBL/GenBank/DDBJ whole genome shotgun (WGS) entry which is preliminary data.</text>
</comment>
<dbReference type="SMART" id="SM00849">
    <property type="entry name" value="Lactamase_B"/>
    <property type="match status" value="1"/>
</dbReference>
<dbReference type="Proteomes" id="UP000295060">
    <property type="component" value="Unassembled WGS sequence"/>
</dbReference>
<dbReference type="InterPro" id="IPR050855">
    <property type="entry name" value="NDM-1-like"/>
</dbReference>
<name>A0ABY2F802_9ACTN</name>
<dbReference type="SUPFAM" id="SSF56281">
    <property type="entry name" value="Metallo-hydrolase/oxidoreductase"/>
    <property type="match status" value="1"/>
</dbReference>
<sequence>MINVERNAADMSERTSQYRIHTYSAAEAGLFVNSYLIETAEGVVLVDANLLLSDIRALAARIEALHKPLLGVFVTHAHPDHFNGLPVLAGDGVPVYAAAGVADTIAQIADAKRAQWQPVYGDEWPDGHRVPDRRLATGDTVELGSLRFTMHSVGAAESHADSYLMLEDRAFIGDLAFNGTHPYTADGHGDSWLMALDAVAEELDGATLYPGHGAPGGIGMLADQRRYLMMLRETVGRLAGGASRLTDAQREELTVVMTRFLPDAPLTWMIGLGADAVAAELAGAVDSGVGTAPTETVVA</sequence>
<reference evidence="2 3" key="1">
    <citation type="submission" date="2019-03" db="EMBL/GenBank/DDBJ databases">
        <title>Genomic Encyclopedia of Type Strains, Phase III (KMG-III): the genomes of soil and plant-associated and newly described type strains.</title>
        <authorList>
            <person name="Whitman W."/>
        </authorList>
    </citation>
    <scope>NUCLEOTIDE SEQUENCE [LARGE SCALE GENOMIC DNA]</scope>
    <source>
        <strain evidence="2 3">VKMAc-2574</strain>
    </source>
</reference>
<dbReference type="InterPro" id="IPR001279">
    <property type="entry name" value="Metallo-B-lactamas"/>
</dbReference>
<gene>
    <name evidence="2" type="ORF">EV137_7101</name>
</gene>
<dbReference type="EMBL" id="SODU01000004">
    <property type="protein sequence ID" value="TDW84293.1"/>
    <property type="molecule type" value="Genomic_DNA"/>
</dbReference>
<feature type="domain" description="Metallo-beta-lactamase" evidence="1">
    <location>
        <begin position="31"/>
        <end position="212"/>
    </location>
</feature>
<keyword evidence="3" id="KW-1185">Reference proteome</keyword>